<dbReference type="Proteomes" id="UP000075455">
    <property type="component" value="Unassembled WGS sequence"/>
</dbReference>
<evidence type="ECO:0000256" key="1">
    <source>
        <dbReference type="SAM" id="MobiDB-lite"/>
    </source>
</evidence>
<sequence>MVIFYQKKLHSLATKACAGSHRDETEPLWNRATGRKARTKGLPGKSSGTGMSVDLKVQKTLFV</sequence>
<name>A0A150LCY4_9BACL</name>
<dbReference type="STRING" id="81408.B4119_2737"/>
<gene>
    <name evidence="2" type="ORF">B4119_2737</name>
</gene>
<evidence type="ECO:0000313" key="3">
    <source>
        <dbReference type="Proteomes" id="UP000075455"/>
    </source>
</evidence>
<accession>A0A150LCY4</accession>
<proteinExistence type="predicted"/>
<feature type="region of interest" description="Disordered" evidence="1">
    <location>
        <begin position="23"/>
        <end position="51"/>
    </location>
</feature>
<organism evidence="2 3">
    <name type="scientific">Saccharococcus caldoxylosilyticus</name>
    <dbReference type="NCBI Taxonomy" id="81408"/>
    <lineage>
        <taxon>Bacteria</taxon>
        <taxon>Bacillati</taxon>
        <taxon>Bacillota</taxon>
        <taxon>Bacilli</taxon>
        <taxon>Bacillales</taxon>
        <taxon>Anoxybacillaceae</taxon>
        <taxon>Saccharococcus</taxon>
    </lineage>
</organism>
<evidence type="ECO:0000313" key="2">
    <source>
        <dbReference type="EMBL" id="KYD09889.1"/>
    </source>
</evidence>
<comment type="caution">
    <text evidence="2">The sequence shown here is derived from an EMBL/GenBank/DDBJ whole genome shotgun (WGS) entry which is preliminary data.</text>
</comment>
<reference evidence="2 3" key="1">
    <citation type="submission" date="2016-01" db="EMBL/GenBank/DDBJ databases">
        <title>Draft Genome Sequences of Seven Thermophilic Sporeformers Isolated from Foods.</title>
        <authorList>
            <person name="Berendsen E.M."/>
            <person name="Wells-Bennik M.H."/>
            <person name="Krawcyk A.O."/>
            <person name="De Jong A."/>
            <person name="Holsappel S."/>
            <person name="Eijlander R.T."/>
            <person name="Kuipers O.P."/>
        </authorList>
    </citation>
    <scope>NUCLEOTIDE SEQUENCE [LARGE SCALE GENOMIC DNA]</scope>
    <source>
        <strain evidence="2 3">B4119</strain>
    </source>
</reference>
<dbReference type="EMBL" id="LQYS01000095">
    <property type="protein sequence ID" value="KYD09889.1"/>
    <property type="molecule type" value="Genomic_DNA"/>
</dbReference>
<dbReference type="AlphaFoldDB" id="A0A150LCY4"/>
<dbReference type="PATRIC" id="fig|81408.3.peg.632"/>
<protein>
    <submittedName>
        <fullName evidence="2">Uncharacterized protein</fullName>
    </submittedName>
</protein>